<dbReference type="Gene3D" id="3.40.50.1240">
    <property type="entry name" value="Phosphoglycerate mutase-like"/>
    <property type="match status" value="1"/>
</dbReference>
<name>A0A0N0U7T8_9HYME</name>
<organism evidence="8 9">
    <name type="scientific">Melipona quadrifasciata</name>
    <dbReference type="NCBI Taxonomy" id="166423"/>
    <lineage>
        <taxon>Eukaryota</taxon>
        <taxon>Metazoa</taxon>
        <taxon>Ecdysozoa</taxon>
        <taxon>Arthropoda</taxon>
        <taxon>Hexapoda</taxon>
        <taxon>Insecta</taxon>
        <taxon>Pterygota</taxon>
        <taxon>Neoptera</taxon>
        <taxon>Endopterygota</taxon>
        <taxon>Hymenoptera</taxon>
        <taxon>Apocrita</taxon>
        <taxon>Aculeata</taxon>
        <taxon>Apoidea</taxon>
        <taxon>Anthophila</taxon>
        <taxon>Apidae</taxon>
        <taxon>Melipona</taxon>
    </lineage>
</organism>
<dbReference type="PANTHER" id="PTHR11567">
    <property type="entry name" value="ACID PHOSPHATASE-RELATED"/>
    <property type="match status" value="1"/>
</dbReference>
<dbReference type="SUPFAM" id="SSF53254">
    <property type="entry name" value="Phosphoglycerate mutase-like"/>
    <property type="match status" value="1"/>
</dbReference>
<sequence length="439" mass="50602">MGINRITRHDKKKHKFPVLGHSSRPHPLRLFPSIIIHVYYVSLLAQLRYKKLTVDLKRIALDRFLAQCSKYYARNMKKLNFKIFAHKTYAPILELTNSKDTDLPYPLSYEYFNTAPIGMPRTGMLNMYALGVHLREVYDEYLGDVYTCETMKMQTAEYPLSMLSGQLVNAGLWPPAKIQQWSVDLNWQPIPTDYTLAREDTLLLGAQCPSFILEMEKVLNMVQVRERLTHYSSLFDHISRSTGIKVQRPSEVALLYAVLETKADLNQSLPHWAEDIFPDGGMYNVSLLEYDLLWETPLQKQLNGGTILKEILANVLMYIDGQIPKERKLMIYSGNERNIVGVLKGLNLWSPHIPNEAASVIFEMYFDNETESYGVKINYYTGVDGITIPLKMPNCTEICPIKTFLYSILDMLPQNAERLCNWRKINLSDKPHNHLLTGQ</sequence>
<keyword evidence="9" id="KW-1185">Reference proteome</keyword>
<dbReference type="InterPro" id="IPR000560">
    <property type="entry name" value="His_Pase_clade-2"/>
</dbReference>
<proteinExistence type="inferred from homology"/>
<dbReference type="OrthoDB" id="5821688at2759"/>
<dbReference type="GO" id="GO:0003993">
    <property type="term" value="F:acid phosphatase activity"/>
    <property type="evidence" value="ECO:0007669"/>
    <property type="project" value="UniProtKB-EC"/>
</dbReference>
<dbReference type="InterPro" id="IPR050645">
    <property type="entry name" value="Histidine_acid_phosphatase"/>
</dbReference>
<keyword evidence="6" id="KW-1015">Disulfide bond</keyword>
<dbReference type="PANTHER" id="PTHR11567:SF211">
    <property type="entry name" value="PROSTATIC ACID PHOSPHATASE"/>
    <property type="match status" value="1"/>
</dbReference>
<evidence type="ECO:0000313" key="9">
    <source>
        <dbReference type="Proteomes" id="UP000053105"/>
    </source>
</evidence>
<keyword evidence="4" id="KW-0732">Signal</keyword>
<keyword evidence="7" id="KW-0325">Glycoprotein</keyword>
<evidence type="ECO:0000256" key="2">
    <source>
        <dbReference type="ARBA" id="ARBA00005375"/>
    </source>
</evidence>
<reference evidence="8 9" key="1">
    <citation type="submission" date="2015-07" db="EMBL/GenBank/DDBJ databases">
        <title>The genome of Melipona quadrifasciata.</title>
        <authorList>
            <person name="Pan H."/>
            <person name="Kapheim K."/>
        </authorList>
    </citation>
    <scope>NUCLEOTIDE SEQUENCE [LARGE SCALE GENOMIC DNA]</scope>
    <source>
        <strain evidence="8">0111107301</strain>
        <tissue evidence="8">Whole body</tissue>
    </source>
</reference>
<dbReference type="InterPro" id="IPR029033">
    <property type="entry name" value="His_PPase_superfam"/>
</dbReference>
<keyword evidence="5" id="KW-0378">Hydrolase</keyword>
<dbReference type="AlphaFoldDB" id="A0A0N0U7T8"/>
<dbReference type="Pfam" id="PF00328">
    <property type="entry name" value="His_Phos_2"/>
    <property type="match status" value="1"/>
</dbReference>
<dbReference type="Proteomes" id="UP000053105">
    <property type="component" value="Unassembled WGS sequence"/>
</dbReference>
<evidence type="ECO:0000256" key="5">
    <source>
        <dbReference type="ARBA" id="ARBA00022801"/>
    </source>
</evidence>
<dbReference type="STRING" id="166423.A0A0N0U7T8"/>
<evidence type="ECO:0000313" key="8">
    <source>
        <dbReference type="EMBL" id="KOX80574.1"/>
    </source>
</evidence>
<evidence type="ECO:0000256" key="7">
    <source>
        <dbReference type="ARBA" id="ARBA00023180"/>
    </source>
</evidence>
<accession>A0A0N0U7T8</accession>
<comment type="similarity">
    <text evidence="2">Belongs to the histidine acid phosphatase family.</text>
</comment>
<gene>
    <name evidence="8" type="ORF">WN51_05428</name>
</gene>
<evidence type="ECO:0000256" key="4">
    <source>
        <dbReference type="ARBA" id="ARBA00022729"/>
    </source>
</evidence>
<comment type="catalytic activity">
    <reaction evidence="1">
        <text>a phosphate monoester + H2O = an alcohol + phosphate</text>
        <dbReference type="Rhea" id="RHEA:15017"/>
        <dbReference type="ChEBI" id="CHEBI:15377"/>
        <dbReference type="ChEBI" id="CHEBI:30879"/>
        <dbReference type="ChEBI" id="CHEBI:43474"/>
        <dbReference type="ChEBI" id="CHEBI:67140"/>
        <dbReference type="EC" id="3.1.3.2"/>
    </reaction>
</comment>
<evidence type="ECO:0000256" key="6">
    <source>
        <dbReference type="ARBA" id="ARBA00023157"/>
    </source>
</evidence>
<evidence type="ECO:0000256" key="1">
    <source>
        <dbReference type="ARBA" id="ARBA00000032"/>
    </source>
</evidence>
<dbReference type="EC" id="3.1.3.2" evidence="3"/>
<dbReference type="EMBL" id="KQ435699">
    <property type="protein sequence ID" value="KOX80574.1"/>
    <property type="molecule type" value="Genomic_DNA"/>
</dbReference>
<protein>
    <recommendedName>
        <fullName evidence="3">acid phosphatase</fullName>
        <ecNumber evidence="3">3.1.3.2</ecNumber>
    </recommendedName>
</protein>
<evidence type="ECO:0000256" key="3">
    <source>
        <dbReference type="ARBA" id="ARBA00012646"/>
    </source>
</evidence>